<keyword evidence="2" id="KW-0378">Hydrolase</keyword>
<dbReference type="EMBL" id="CDMW01000001">
    <property type="protein sequence ID" value="CEL89442.1"/>
    <property type="molecule type" value="Genomic_DNA"/>
</dbReference>
<gene>
    <name evidence="2" type="ORF">SSV_0108</name>
</gene>
<feature type="transmembrane region" description="Helical" evidence="1">
    <location>
        <begin position="108"/>
        <end position="132"/>
    </location>
</feature>
<feature type="transmembrane region" description="Helical" evidence="1">
    <location>
        <begin position="167"/>
        <end position="187"/>
    </location>
</feature>
<feature type="transmembrane region" description="Helical" evidence="1">
    <location>
        <begin position="37"/>
        <end position="57"/>
    </location>
</feature>
<accession>A0A0B7GMZ9</accession>
<keyword evidence="2" id="KW-0645">Protease</keyword>
<dbReference type="RefSeq" id="WP_072073273.1">
    <property type="nucleotide sequence ID" value="NZ_CDMW01000001.1"/>
</dbReference>
<proteinExistence type="predicted"/>
<dbReference type="Proteomes" id="UP000183504">
    <property type="component" value="Unassembled WGS sequence"/>
</dbReference>
<dbReference type="GO" id="GO:0006508">
    <property type="term" value="P:proteolysis"/>
    <property type="evidence" value="ECO:0007669"/>
    <property type="project" value="UniProtKB-KW"/>
</dbReference>
<keyword evidence="1" id="KW-1133">Transmembrane helix</keyword>
<feature type="transmembrane region" description="Helical" evidence="1">
    <location>
        <begin position="6"/>
        <end position="25"/>
    </location>
</feature>
<organism evidence="2 3">
    <name type="scientific">Streptococcus sanguinis</name>
    <dbReference type="NCBI Taxonomy" id="1305"/>
    <lineage>
        <taxon>Bacteria</taxon>
        <taxon>Bacillati</taxon>
        <taxon>Bacillota</taxon>
        <taxon>Bacilli</taxon>
        <taxon>Lactobacillales</taxon>
        <taxon>Streptococcaceae</taxon>
        <taxon>Streptococcus</taxon>
    </lineage>
</organism>
<keyword evidence="1" id="KW-0812">Transmembrane</keyword>
<protein>
    <submittedName>
        <fullName evidence="2">Putative protease</fullName>
    </submittedName>
</protein>
<dbReference type="GO" id="GO:0008233">
    <property type="term" value="F:peptidase activity"/>
    <property type="evidence" value="ECO:0007669"/>
    <property type="project" value="UniProtKB-KW"/>
</dbReference>
<dbReference type="AlphaFoldDB" id="A0A0B7GMZ9"/>
<evidence type="ECO:0000313" key="2">
    <source>
        <dbReference type="EMBL" id="CEL89442.1"/>
    </source>
</evidence>
<sequence length="212" mass="24033">MLKLEKIIQLLLLAMLTQTGLLLILHPMPHRLVFSHANLLFMVGLLGLLFCCAFYFSRQLQEIKGSLRQSSNYRHLLFLYFLMILVNAAGVLLLCGKEAQSGQAMEQMMTESFLSSSLLLLGIDIAVLSPAAPKFVDSDFSLRYRKSWGIALGLLCFSLAKNPQETLCFLSYLVLGLVFVHLLRPYFQRLELSMLAHILRNMIILSLLPFCF</sequence>
<feature type="transmembrane region" description="Helical" evidence="1">
    <location>
        <begin position="77"/>
        <end position="96"/>
    </location>
</feature>
<reference evidence="2 3" key="1">
    <citation type="submission" date="2015-01" db="EMBL/GenBank/DDBJ databases">
        <authorList>
            <person name="Pelicic Vladimir"/>
        </authorList>
    </citation>
    <scope>NUCLEOTIDE SEQUENCE [LARGE SCALE GENOMIC DNA]</scope>
    <source>
        <strain evidence="2 3">2908</strain>
    </source>
</reference>
<evidence type="ECO:0000256" key="1">
    <source>
        <dbReference type="SAM" id="Phobius"/>
    </source>
</evidence>
<evidence type="ECO:0000313" key="3">
    <source>
        <dbReference type="Proteomes" id="UP000183504"/>
    </source>
</evidence>
<keyword evidence="1" id="KW-0472">Membrane</keyword>
<name>A0A0B7GMZ9_STRSA</name>